<comment type="subcellular location">
    <subcellularLocation>
        <location evidence="1">Cell inner membrane</location>
        <topology evidence="1">Multi-pass membrane protein</topology>
    </subcellularLocation>
</comment>
<gene>
    <name evidence="9" type="ordered locus">Desku_0168</name>
</gene>
<feature type="transmembrane region" description="Helical" evidence="7">
    <location>
        <begin position="167"/>
        <end position="192"/>
    </location>
</feature>
<keyword evidence="3" id="KW-0997">Cell inner membrane</keyword>
<dbReference type="InterPro" id="IPR010656">
    <property type="entry name" value="DctM"/>
</dbReference>
<dbReference type="PIRSF" id="PIRSF006066">
    <property type="entry name" value="HI0050"/>
    <property type="match status" value="1"/>
</dbReference>
<feature type="transmembrane region" description="Helical" evidence="7">
    <location>
        <begin position="135"/>
        <end position="161"/>
    </location>
</feature>
<dbReference type="KEGG" id="dku:Desku_0168"/>
<evidence type="ECO:0000313" key="10">
    <source>
        <dbReference type="Proteomes" id="UP000009229"/>
    </source>
</evidence>
<name>A0AAU8PKN6_DESK7</name>
<dbReference type="RefSeq" id="WP_013821327.1">
    <property type="nucleotide sequence ID" value="NC_015573.1"/>
</dbReference>
<keyword evidence="4 7" id="KW-0812">Transmembrane</keyword>
<feature type="transmembrane region" description="Helical" evidence="7">
    <location>
        <begin position="241"/>
        <end position="260"/>
    </location>
</feature>
<dbReference type="GO" id="GO:0005886">
    <property type="term" value="C:plasma membrane"/>
    <property type="evidence" value="ECO:0007669"/>
    <property type="project" value="UniProtKB-SubCell"/>
</dbReference>
<evidence type="ECO:0000256" key="1">
    <source>
        <dbReference type="ARBA" id="ARBA00004429"/>
    </source>
</evidence>
<keyword evidence="6 7" id="KW-0472">Membrane</keyword>
<dbReference type="Proteomes" id="UP000009229">
    <property type="component" value="Chromosome"/>
</dbReference>
<evidence type="ECO:0000256" key="4">
    <source>
        <dbReference type="ARBA" id="ARBA00022692"/>
    </source>
</evidence>
<sequence>MSIALLLVPFAIALLIGVPISFSLGIGVLFYLLFAQALPLDVMTLQMYSSAANFPLMAIPFFVLAGDLMNRTGITERLIEFCKIIFGRIKGGLSQVMVATSTVFAGLTGSATADTAAMIKILGPAMEKEGYGKDFTASLAAAAGVLGPIIPPSTIMIVYGATVNTSVGAMFLGGILPGILIAVLLMVTAYIIGLRRNFPKSEEPFTIKRLFIGIKDAALALVMPIIIMVGIRGGVFTPTEGGAVAAAYSIIIGAFVYRTLKLRDFFESALTSGITASIIMLVVAASNPFGWILSVNRVPQDFAEFLLALTTNKYIVLLLINAILLLAGMFLEGAAIVLLLAPILAPVAAKVGVDPVHFAIIMTVNICIGMATPPVGVNLFVAAPVAGTTMSRITRAVLPFVLAELVALAIITFVPPLTLFIPNLIK</sequence>
<evidence type="ECO:0000256" key="3">
    <source>
        <dbReference type="ARBA" id="ARBA00022519"/>
    </source>
</evidence>
<dbReference type="GO" id="GO:0022857">
    <property type="term" value="F:transmembrane transporter activity"/>
    <property type="evidence" value="ECO:0007669"/>
    <property type="project" value="TreeGrafter"/>
</dbReference>
<feature type="transmembrane region" description="Helical" evidence="7">
    <location>
        <begin position="314"/>
        <end position="344"/>
    </location>
</feature>
<evidence type="ECO:0000256" key="2">
    <source>
        <dbReference type="ARBA" id="ARBA00022475"/>
    </source>
</evidence>
<evidence type="ECO:0000256" key="7">
    <source>
        <dbReference type="SAM" id="Phobius"/>
    </source>
</evidence>
<evidence type="ECO:0000256" key="6">
    <source>
        <dbReference type="ARBA" id="ARBA00023136"/>
    </source>
</evidence>
<feature type="domain" description="TRAP C4-dicarboxylate transport system permease DctM subunit" evidence="8">
    <location>
        <begin position="8"/>
        <end position="416"/>
    </location>
</feature>
<feature type="transmembrane region" description="Helical" evidence="7">
    <location>
        <begin position="396"/>
        <end position="421"/>
    </location>
</feature>
<dbReference type="PANTHER" id="PTHR33362">
    <property type="entry name" value="SIALIC ACID TRAP TRANSPORTER PERMEASE PROTEIN SIAT-RELATED"/>
    <property type="match status" value="1"/>
</dbReference>
<protein>
    <submittedName>
        <fullName evidence="9">TRAP dicarboxylate transporter, DctM subunit</fullName>
    </submittedName>
</protein>
<organism evidence="9 10">
    <name type="scientific">Desulfofundulus kuznetsovii (strain DSM 6115 / VKM B-1805 / 17)</name>
    <name type="common">Desulfotomaculum kuznetsovii</name>
    <dbReference type="NCBI Taxonomy" id="760568"/>
    <lineage>
        <taxon>Bacteria</taxon>
        <taxon>Bacillati</taxon>
        <taxon>Bacillota</taxon>
        <taxon>Clostridia</taxon>
        <taxon>Eubacteriales</taxon>
        <taxon>Peptococcaceae</taxon>
        <taxon>Desulfofundulus</taxon>
    </lineage>
</organism>
<feature type="transmembrane region" description="Helical" evidence="7">
    <location>
        <begin position="272"/>
        <end position="294"/>
    </location>
</feature>
<feature type="transmembrane region" description="Helical" evidence="7">
    <location>
        <begin position="47"/>
        <end position="69"/>
    </location>
</feature>
<dbReference type="Pfam" id="PF06808">
    <property type="entry name" value="DctM"/>
    <property type="match status" value="1"/>
</dbReference>
<accession>A0AAU8PKN6</accession>
<reference evidence="10" key="1">
    <citation type="submission" date="2011-05" db="EMBL/GenBank/DDBJ databases">
        <title>Complete sequence of Desulfotomaculum kuznetsovii DSM 6115.</title>
        <authorList>
            <person name="Lucas S."/>
            <person name="Han J."/>
            <person name="Lapidus A."/>
            <person name="Cheng J.-F."/>
            <person name="Goodwin L."/>
            <person name="Pitluck S."/>
            <person name="Peters L."/>
            <person name="Mikhailova N."/>
            <person name="Lu M."/>
            <person name="Saunders E."/>
            <person name="Han C."/>
            <person name="Tapia R."/>
            <person name="Land M."/>
            <person name="Hauser L."/>
            <person name="Kyrpides N."/>
            <person name="Ivanova N."/>
            <person name="Pagani I."/>
            <person name="Nazina T."/>
            <person name="Ivanova A."/>
            <person name="Parshina S."/>
            <person name="Kuever J."/>
            <person name="Muyzer G."/>
            <person name="Plugge C."/>
            <person name="Stams A."/>
            <person name="Woyke T."/>
        </authorList>
    </citation>
    <scope>NUCLEOTIDE SEQUENCE [LARGE SCALE GENOMIC DNA]</scope>
    <source>
        <strain evidence="10">DSM 6115 / VKM B-1805 / 17</strain>
    </source>
</reference>
<evidence type="ECO:0000313" key="9">
    <source>
        <dbReference type="EMBL" id="AEG13812.1"/>
    </source>
</evidence>
<dbReference type="AlphaFoldDB" id="A0AAU8PKN6"/>
<dbReference type="EMBL" id="CP002770">
    <property type="protein sequence ID" value="AEG13812.1"/>
    <property type="molecule type" value="Genomic_DNA"/>
</dbReference>
<proteinExistence type="predicted"/>
<dbReference type="NCBIfam" id="TIGR00786">
    <property type="entry name" value="dctM"/>
    <property type="match status" value="1"/>
</dbReference>
<evidence type="ECO:0000256" key="5">
    <source>
        <dbReference type="ARBA" id="ARBA00022989"/>
    </source>
</evidence>
<keyword evidence="2" id="KW-1003">Cell membrane</keyword>
<dbReference type="InterPro" id="IPR004681">
    <property type="entry name" value="TRAP_DctM"/>
</dbReference>
<feature type="transmembrane region" description="Helical" evidence="7">
    <location>
        <begin position="356"/>
        <end position="376"/>
    </location>
</feature>
<feature type="transmembrane region" description="Helical" evidence="7">
    <location>
        <begin position="213"/>
        <end position="235"/>
    </location>
</feature>
<keyword evidence="10" id="KW-1185">Reference proteome</keyword>
<keyword evidence="5 7" id="KW-1133">Transmembrane helix</keyword>
<evidence type="ECO:0000259" key="8">
    <source>
        <dbReference type="Pfam" id="PF06808"/>
    </source>
</evidence>